<proteinExistence type="predicted"/>
<protein>
    <submittedName>
        <fullName evidence="1">Uncharacterized protein</fullName>
    </submittedName>
</protein>
<comment type="caution">
    <text evidence="1">The sequence shown here is derived from an EMBL/GenBank/DDBJ whole genome shotgun (WGS) entry which is preliminary data.</text>
</comment>
<evidence type="ECO:0000313" key="2">
    <source>
        <dbReference type="Proteomes" id="UP000822688"/>
    </source>
</evidence>
<reference evidence="1" key="1">
    <citation type="submission" date="2020-06" db="EMBL/GenBank/DDBJ databases">
        <title>WGS assembly of Ceratodon purpureus strain R40.</title>
        <authorList>
            <person name="Carey S.B."/>
            <person name="Jenkins J."/>
            <person name="Shu S."/>
            <person name="Lovell J.T."/>
            <person name="Sreedasyam A."/>
            <person name="Maumus F."/>
            <person name="Tiley G.P."/>
            <person name="Fernandez-Pozo N."/>
            <person name="Barry K."/>
            <person name="Chen C."/>
            <person name="Wang M."/>
            <person name="Lipzen A."/>
            <person name="Daum C."/>
            <person name="Saski C.A."/>
            <person name="Payton A.C."/>
            <person name="Mcbreen J.C."/>
            <person name="Conrad R.E."/>
            <person name="Kollar L.M."/>
            <person name="Olsson S."/>
            <person name="Huttunen S."/>
            <person name="Landis J.B."/>
            <person name="Wickett N.J."/>
            <person name="Johnson M.G."/>
            <person name="Rensing S.A."/>
            <person name="Grimwood J."/>
            <person name="Schmutz J."/>
            <person name="Mcdaniel S.F."/>
        </authorList>
    </citation>
    <scope>NUCLEOTIDE SEQUENCE</scope>
    <source>
        <strain evidence="1">R40</strain>
    </source>
</reference>
<accession>A0A8T0H376</accession>
<dbReference type="AlphaFoldDB" id="A0A8T0H376"/>
<evidence type="ECO:0000313" key="1">
    <source>
        <dbReference type="EMBL" id="KAG0565653.1"/>
    </source>
</evidence>
<name>A0A8T0H376_CERPU</name>
<gene>
    <name evidence="1" type="ORF">KC19_7G004500</name>
</gene>
<dbReference type="Proteomes" id="UP000822688">
    <property type="component" value="Chromosome 7"/>
</dbReference>
<organism evidence="1 2">
    <name type="scientific">Ceratodon purpureus</name>
    <name type="common">Fire moss</name>
    <name type="synonym">Dicranum purpureum</name>
    <dbReference type="NCBI Taxonomy" id="3225"/>
    <lineage>
        <taxon>Eukaryota</taxon>
        <taxon>Viridiplantae</taxon>
        <taxon>Streptophyta</taxon>
        <taxon>Embryophyta</taxon>
        <taxon>Bryophyta</taxon>
        <taxon>Bryophytina</taxon>
        <taxon>Bryopsida</taxon>
        <taxon>Dicranidae</taxon>
        <taxon>Pseudoditrichales</taxon>
        <taxon>Ditrichaceae</taxon>
        <taxon>Ceratodon</taxon>
    </lineage>
</organism>
<sequence>MECNFRFECRVWHFPISSYPVPFTSLFKPIPTTFSASNCGYDYDRLKMTFALRSRGLFVKQSTCKLWKLVNCDEDSWGKEIHCHCARRKSVVGVMLCLSRLY</sequence>
<keyword evidence="2" id="KW-1185">Reference proteome</keyword>
<dbReference type="EMBL" id="CM026428">
    <property type="protein sequence ID" value="KAG0565653.1"/>
    <property type="molecule type" value="Genomic_DNA"/>
</dbReference>